<evidence type="ECO:0000256" key="7">
    <source>
        <dbReference type="RuleBase" id="RU004466"/>
    </source>
</evidence>
<name>A0A1B1K9S6_RHOOP</name>
<proteinExistence type="inferred from homology"/>
<dbReference type="CDD" id="cd00685">
    <property type="entry name" value="Trans_IPPS_HT"/>
    <property type="match status" value="1"/>
</dbReference>
<dbReference type="RefSeq" id="WP_183102241.1">
    <property type="nucleotide sequence ID" value="NZ_CP009111.1"/>
</dbReference>
<dbReference type="Proteomes" id="UP001066327">
    <property type="component" value="Unassembled WGS sequence"/>
</dbReference>
<comment type="cofactor">
    <cofactor evidence="1">
        <name>Mg(2+)</name>
        <dbReference type="ChEBI" id="CHEBI:18420"/>
    </cofactor>
</comment>
<keyword evidence="4 7" id="KW-0808">Transferase</keyword>
<dbReference type="Proteomes" id="UP001231166">
    <property type="component" value="Chromosome"/>
</dbReference>
<dbReference type="InterPro" id="IPR008949">
    <property type="entry name" value="Isoprenoid_synthase_dom_sf"/>
</dbReference>
<evidence type="ECO:0000256" key="3">
    <source>
        <dbReference type="ARBA" id="ARBA00006706"/>
    </source>
</evidence>
<sequence>MHPLRLHGAAGSGYPATREGAHYGGVDACRRSRRARENSILEATLSVGTRPAALAAEVENALRDFFTSRQVLVDSVGGGYREAVTTLEDFVLRGGKRVRPAFAWTGWLGAGGDPRGPEAGPVLRACSALELVQACALVHDDIIDASTTRRGFPTVHVEFAEQHRAGAWSGDSAHFGEGVAILLGDLALAWADDMIRESGITADASARISPVWSAMRTEVLGGQFLDISNEARADESIDAAMKVNRYKTAAYTIERPLHLGAALAGADETLVSAYRRFGTDIGIAFQLRDDLLGVFGDPAVTGKPSGDDLRAGKRTVLFAMSLQRADAEDPAAAELLREGIGTDLSDSDVDTLRTTITSLGAVADVEKQIEELVENALSTLAASTATAEARQQLTEMAVAATRRDY</sequence>
<dbReference type="GO" id="GO:0008299">
    <property type="term" value="P:isoprenoid biosynthetic process"/>
    <property type="evidence" value="ECO:0007669"/>
    <property type="project" value="InterPro"/>
</dbReference>
<evidence type="ECO:0000256" key="5">
    <source>
        <dbReference type="ARBA" id="ARBA00022723"/>
    </source>
</evidence>
<dbReference type="PROSITE" id="PS00723">
    <property type="entry name" value="POLYPRENYL_SYNTHASE_1"/>
    <property type="match status" value="1"/>
</dbReference>
<dbReference type="Proteomes" id="UP000186108">
    <property type="component" value="Chromosome"/>
</dbReference>
<dbReference type="EMBL" id="CP009111">
    <property type="protein sequence ID" value="ANS29321.1"/>
    <property type="molecule type" value="Genomic_DNA"/>
</dbReference>
<keyword evidence="12" id="KW-1185">Reference proteome</keyword>
<evidence type="ECO:0000313" key="9">
    <source>
        <dbReference type="EMBL" id="MCZ4586589.1"/>
    </source>
</evidence>
<comment type="pathway">
    <text evidence="2">Isoprenoid biosynthesis.</text>
</comment>
<evidence type="ECO:0000256" key="2">
    <source>
        <dbReference type="ARBA" id="ARBA00005128"/>
    </source>
</evidence>
<evidence type="ECO:0000256" key="1">
    <source>
        <dbReference type="ARBA" id="ARBA00001946"/>
    </source>
</evidence>
<evidence type="ECO:0000313" key="10">
    <source>
        <dbReference type="EMBL" id="WLF45154.1"/>
    </source>
</evidence>
<evidence type="ECO:0000313" key="11">
    <source>
        <dbReference type="Proteomes" id="UP000186108"/>
    </source>
</evidence>
<keyword evidence="6" id="KW-0460">Magnesium</keyword>
<evidence type="ECO:0000313" key="8">
    <source>
        <dbReference type="EMBL" id="ANS29321.1"/>
    </source>
</evidence>
<dbReference type="InterPro" id="IPR000092">
    <property type="entry name" value="Polyprenyl_synt"/>
</dbReference>
<dbReference type="Gene3D" id="1.10.600.10">
    <property type="entry name" value="Farnesyl Diphosphate Synthase"/>
    <property type="match status" value="1"/>
</dbReference>
<reference evidence="8 11" key="1">
    <citation type="submission" date="2014-07" db="EMBL/GenBank/DDBJ databases">
        <authorList>
            <person name="Zhang J.E."/>
            <person name="Yang H."/>
            <person name="Guo J."/>
            <person name="Deng Z."/>
            <person name="Luo H."/>
            <person name="Luo M."/>
            <person name="Zhao B."/>
        </authorList>
    </citation>
    <scope>NUCLEOTIDE SEQUENCE [LARGE SCALE GENOMIC DNA]</scope>
    <source>
        <strain evidence="8 11">1CP</strain>
    </source>
</reference>
<dbReference type="Pfam" id="PF00348">
    <property type="entry name" value="polyprenyl_synt"/>
    <property type="match status" value="1"/>
</dbReference>
<reference evidence="9" key="2">
    <citation type="submission" date="2022-12" db="EMBL/GenBank/DDBJ databases">
        <authorList>
            <person name="Krivoruchko A.V."/>
            <person name="Elkin A."/>
        </authorList>
    </citation>
    <scope>NUCLEOTIDE SEQUENCE</scope>
    <source>
        <strain evidence="9">IEGM 249</strain>
    </source>
</reference>
<accession>A0A1B1K9S6</accession>
<dbReference type="InterPro" id="IPR033749">
    <property type="entry name" value="Polyprenyl_synt_CS"/>
</dbReference>
<organism evidence="8 11">
    <name type="scientific">Rhodococcus opacus</name>
    <name type="common">Nocardia opaca</name>
    <dbReference type="NCBI Taxonomy" id="37919"/>
    <lineage>
        <taxon>Bacteria</taxon>
        <taxon>Bacillati</taxon>
        <taxon>Actinomycetota</taxon>
        <taxon>Actinomycetes</taxon>
        <taxon>Mycobacteriales</taxon>
        <taxon>Nocardiaceae</taxon>
        <taxon>Rhodococcus</taxon>
    </lineage>
</organism>
<dbReference type="AlphaFoldDB" id="A0A1B1K9S6"/>
<dbReference type="SUPFAM" id="SSF48576">
    <property type="entry name" value="Terpenoid synthases"/>
    <property type="match status" value="1"/>
</dbReference>
<dbReference type="PANTHER" id="PTHR12001">
    <property type="entry name" value="GERANYLGERANYL PYROPHOSPHATE SYNTHASE"/>
    <property type="match status" value="1"/>
</dbReference>
<dbReference type="SFLD" id="SFLDG01017">
    <property type="entry name" value="Polyprenyl_Transferase_Like"/>
    <property type="match status" value="1"/>
</dbReference>
<dbReference type="PANTHER" id="PTHR12001:SF85">
    <property type="entry name" value="SHORT CHAIN ISOPRENYL DIPHOSPHATE SYNTHASE"/>
    <property type="match status" value="1"/>
</dbReference>
<reference evidence="10" key="3">
    <citation type="submission" date="2023-07" db="EMBL/GenBank/DDBJ databases">
        <title>Genomic analysis of Rhodococcus opacus VOC-14 with glycol ethers degradation activity.</title>
        <authorList>
            <person name="Narkevich D.A."/>
            <person name="Hlushen A.M."/>
            <person name="Akhremchuk A.E."/>
            <person name="Sikolenko M.A."/>
            <person name="Valentovich L.N."/>
        </authorList>
    </citation>
    <scope>NUCLEOTIDE SEQUENCE</scope>
    <source>
        <strain evidence="10">VOC-14</strain>
    </source>
</reference>
<dbReference type="GO" id="GO:0046872">
    <property type="term" value="F:metal ion binding"/>
    <property type="evidence" value="ECO:0007669"/>
    <property type="project" value="UniProtKB-KW"/>
</dbReference>
<dbReference type="PROSITE" id="PS00444">
    <property type="entry name" value="POLYPRENYL_SYNTHASE_2"/>
    <property type="match status" value="1"/>
</dbReference>
<gene>
    <name evidence="9" type="ORF">O4328_23370</name>
    <name evidence="10" type="ORF">Q5707_25020</name>
    <name evidence="8" type="ORF">R1CP_23265</name>
</gene>
<dbReference type="GO" id="GO:0004659">
    <property type="term" value="F:prenyltransferase activity"/>
    <property type="evidence" value="ECO:0007669"/>
    <property type="project" value="InterPro"/>
</dbReference>
<evidence type="ECO:0000313" key="12">
    <source>
        <dbReference type="Proteomes" id="UP001066327"/>
    </source>
</evidence>
<comment type="similarity">
    <text evidence="3 7">Belongs to the FPP/GGPP synthase family.</text>
</comment>
<evidence type="ECO:0000256" key="4">
    <source>
        <dbReference type="ARBA" id="ARBA00022679"/>
    </source>
</evidence>
<dbReference type="EMBL" id="JAPWIS010000012">
    <property type="protein sequence ID" value="MCZ4586589.1"/>
    <property type="molecule type" value="Genomic_DNA"/>
</dbReference>
<protein>
    <submittedName>
        <fullName evidence="8">Geranylgeranyl pyrophosphate synthase</fullName>
    </submittedName>
    <submittedName>
        <fullName evidence="9">Polyprenyl synthetase family protein</fullName>
    </submittedName>
</protein>
<dbReference type="EMBL" id="CP130953">
    <property type="protein sequence ID" value="WLF45154.1"/>
    <property type="molecule type" value="Genomic_DNA"/>
</dbReference>
<dbReference type="SFLD" id="SFLDS00005">
    <property type="entry name" value="Isoprenoid_Synthase_Type_I"/>
    <property type="match status" value="1"/>
</dbReference>
<evidence type="ECO:0000256" key="6">
    <source>
        <dbReference type="ARBA" id="ARBA00022842"/>
    </source>
</evidence>
<keyword evidence="5" id="KW-0479">Metal-binding</keyword>
<dbReference type="PATRIC" id="fig|37919.13.peg.4908"/>